<evidence type="ECO:0000256" key="2">
    <source>
        <dbReference type="SAM" id="MobiDB-lite"/>
    </source>
</evidence>
<evidence type="ECO:0000313" key="4">
    <source>
        <dbReference type="EMBL" id="PHT33020.1"/>
    </source>
</evidence>
<evidence type="ECO:0000256" key="1">
    <source>
        <dbReference type="PROSITE-ProRule" id="PRU00047"/>
    </source>
</evidence>
<dbReference type="EMBL" id="MLFT02000012">
    <property type="protein sequence ID" value="PHT33020.1"/>
    <property type="molecule type" value="Genomic_DNA"/>
</dbReference>
<sequence>MRKYLNDMLKLNVSYSTMKRVKRLILEKLEGSYIDEFNKLEAYAQELRESNPTTDVIINISKEALNQGKRRAYFDTVSKNSACENNFTGSFNKWILNARGKPIIKMLEEIRTKVMVRLKELEEEGRNWKKKFSPYVMELYTDYNMITNCCEVKSNGYQGMRWLRTKIRMWCILKVDPARAMEPLEIQKMVDRPKVKRMREKAEFKKRERVWSASRKGLKMTCGHCGTPGHNQRKCPLLNKSKEPVQDVLVLAPRDSQESGVFMPTPRCVASSRQQTKSVGPELHVAPLSVAVVDTDGDESEEDDQPTMQPKRISEAKTRLEAKKVPHRPTGTRKIGFKRDENGASIPKNLSYSPKKLSYKGNAAITSNQLNVNEQVV</sequence>
<evidence type="ECO:0000259" key="3">
    <source>
        <dbReference type="PROSITE" id="PS50158"/>
    </source>
</evidence>
<gene>
    <name evidence="4" type="ORF">CQW23_29357</name>
</gene>
<dbReference type="AlphaFoldDB" id="A0A2G2VJ74"/>
<dbReference type="PROSITE" id="PS50158">
    <property type="entry name" value="ZF_CCHC"/>
    <property type="match status" value="1"/>
</dbReference>
<dbReference type="InterPro" id="IPR001878">
    <property type="entry name" value="Znf_CCHC"/>
</dbReference>
<feature type="region of interest" description="Disordered" evidence="2">
    <location>
        <begin position="321"/>
        <end position="355"/>
    </location>
</feature>
<dbReference type="InterPro" id="IPR036875">
    <property type="entry name" value="Znf_CCHC_sf"/>
</dbReference>
<feature type="domain" description="CCHC-type" evidence="3">
    <location>
        <begin position="222"/>
        <end position="236"/>
    </location>
</feature>
<keyword evidence="1" id="KW-0479">Metal-binding</keyword>
<evidence type="ECO:0000313" key="5">
    <source>
        <dbReference type="Proteomes" id="UP000224567"/>
    </source>
</evidence>
<keyword evidence="5" id="KW-1185">Reference proteome</keyword>
<organism evidence="4 5">
    <name type="scientific">Capsicum baccatum</name>
    <name type="common">Peruvian pepper</name>
    <dbReference type="NCBI Taxonomy" id="33114"/>
    <lineage>
        <taxon>Eukaryota</taxon>
        <taxon>Viridiplantae</taxon>
        <taxon>Streptophyta</taxon>
        <taxon>Embryophyta</taxon>
        <taxon>Tracheophyta</taxon>
        <taxon>Spermatophyta</taxon>
        <taxon>Magnoliopsida</taxon>
        <taxon>eudicotyledons</taxon>
        <taxon>Gunneridae</taxon>
        <taxon>Pentapetalae</taxon>
        <taxon>asterids</taxon>
        <taxon>lamiids</taxon>
        <taxon>Solanales</taxon>
        <taxon>Solanaceae</taxon>
        <taxon>Solanoideae</taxon>
        <taxon>Capsiceae</taxon>
        <taxon>Capsicum</taxon>
    </lineage>
</organism>
<dbReference type="GO" id="GO:0003676">
    <property type="term" value="F:nucleic acid binding"/>
    <property type="evidence" value="ECO:0007669"/>
    <property type="project" value="InterPro"/>
</dbReference>
<dbReference type="Proteomes" id="UP000224567">
    <property type="component" value="Unassembled WGS sequence"/>
</dbReference>
<accession>A0A2G2VJ74</accession>
<dbReference type="OrthoDB" id="1301387at2759"/>
<protein>
    <recommendedName>
        <fullName evidence="3">CCHC-type domain-containing protein</fullName>
    </recommendedName>
</protein>
<dbReference type="STRING" id="33114.A0A2G2VJ74"/>
<name>A0A2G2VJ74_CAPBA</name>
<keyword evidence="1" id="KW-0862">Zinc</keyword>
<comment type="caution">
    <text evidence="4">The sequence shown here is derived from an EMBL/GenBank/DDBJ whole genome shotgun (WGS) entry which is preliminary data.</text>
</comment>
<reference evidence="5" key="2">
    <citation type="journal article" date="2017" name="J. Anim. Genet.">
        <title>Multiple reference genome sequences of hot pepper reveal the massive evolution of plant disease resistance genes by retroduplication.</title>
        <authorList>
            <person name="Kim S."/>
            <person name="Park J."/>
            <person name="Yeom S.-I."/>
            <person name="Kim Y.-M."/>
            <person name="Seo E."/>
            <person name="Kim K.-T."/>
            <person name="Kim M.-S."/>
            <person name="Lee J.M."/>
            <person name="Cheong K."/>
            <person name="Shin H.-S."/>
            <person name="Kim S.-B."/>
            <person name="Han K."/>
            <person name="Lee J."/>
            <person name="Park M."/>
            <person name="Lee H.-A."/>
            <person name="Lee H.-Y."/>
            <person name="Lee Y."/>
            <person name="Oh S."/>
            <person name="Lee J.H."/>
            <person name="Choi E."/>
            <person name="Choi E."/>
            <person name="Lee S.E."/>
            <person name="Jeon J."/>
            <person name="Kim H."/>
            <person name="Choi G."/>
            <person name="Song H."/>
            <person name="Lee J."/>
            <person name="Lee S.-C."/>
            <person name="Kwon J.-K."/>
            <person name="Lee H.-Y."/>
            <person name="Koo N."/>
            <person name="Hong Y."/>
            <person name="Kim R.W."/>
            <person name="Kang W.-H."/>
            <person name="Huh J.H."/>
            <person name="Kang B.-C."/>
            <person name="Yang T.-J."/>
            <person name="Lee Y.-H."/>
            <person name="Bennetzen J.L."/>
            <person name="Choi D."/>
        </authorList>
    </citation>
    <scope>NUCLEOTIDE SEQUENCE [LARGE SCALE GENOMIC DNA]</scope>
    <source>
        <strain evidence="5">cv. PBC81</strain>
    </source>
</reference>
<proteinExistence type="predicted"/>
<reference evidence="4 5" key="1">
    <citation type="journal article" date="2017" name="Genome Biol.">
        <title>New reference genome sequences of hot pepper reveal the massive evolution of plant disease-resistance genes by retroduplication.</title>
        <authorList>
            <person name="Kim S."/>
            <person name="Park J."/>
            <person name="Yeom S.I."/>
            <person name="Kim Y.M."/>
            <person name="Seo E."/>
            <person name="Kim K.T."/>
            <person name="Kim M.S."/>
            <person name="Lee J.M."/>
            <person name="Cheong K."/>
            <person name="Shin H.S."/>
            <person name="Kim S.B."/>
            <person name="Han K."/>
            <person name="Lee J."/>
            <person name="Park M."/>
            <person name="Lee H.A."/>
            <person name="Lee H.Y."/>
            <person name="Lee Y."/>
            <person name="Oh S."/>
            <person name="Lee J.H."/>
            <person name="Choi E."/>
            <person name="Choi E."/>
            <person name="Lee S.E."/>
            <person name="Jeon J."/>
            <person name="Kim H."/>
            <person name="Choi G."/>
            <person name="Song H."/>
            <person name="Lee J."/>
            <person name="Lee S.C."/>
            <person name="Kwon J.K."/>
            <person name="Lee H.Y."/>
            <person name="Koo N."/>
            <person name="Hong Y."/>
            <person name="Kim R.W."/>
            <person name="Kang W.H."/>
            <person name="Huh J.H."/>
            <person name="Kang B.C."/>
            <person name="Yang T.J."/>
            <person name="Lee Y.H."/>
            <person name="Bennetzen J.L."/>
            <person name="Choi D."/>
        </authorList>
    </citation>
    <scope>NUCLEOTIDE SEQUENCE [LARGE SCALE GENOMIC DNA]</scope>
    <source>
        <strain evidence="5">cv. PBC81</strain>
    </source>
</reference>
<keyword evidence="1" id="KW-0863">Zinc-finger</keyword>
<dbReference type="GO" id="GO:0008270">
    <property type="term" value="F:zinc ion binding"/>
    <property type="evidence" value="ECO:0007669"/>
    <property type="project" value="UniProtKB-KW"/>
</dbReference>
<dbReference type="SUPFAM" id="SSF57756">
    <property type="entry name" value="Retrovirus zinc finger-like domains"/>
    <property type="match status" value="1"/>
</dbReference>